<evidence type="ECO:0000259" key="6">
    <source>
        <dbReference type="PROSITE" id="PS51061"/>
    </source>
</evidence>
<dbReference type="Pfam" id="PF01424">
    <property type="entry name" value="R3H"/>
    <property type="match status" value="1"/>
</dbReference>
<evidence type="ECO:0000313" key="8">
    <source>
        <dbReference type="Proteomes" id="UP000076964"/>
    </source>
</evidence>
<dbReference type="InterPro" id="IPR001374">
    <property type="entry name" value="R3H_dom"/>
</dbReference>
<dbReference type="PANTHER" id="PTHR35800">
    <property type="entry name" value="PROTEIN JAG"/>
    <property type="match status" value="1"/>
</dbReference>
<dbReference type="PANTHER" id="PTHR35800:SF1">
    <property type="entry name" value="RNA-BINDING PROTEIN KHPB"/>
    <property type="match status" value="1"/>
</dbReference>
<dbReference type="SUPFAM" id="SSF82708">
    <property type="entry name" value="R3H domain"/>
    <property type="match status" value="1"/>
</dbReference>
<evidence type="ECO:0000256" key="1">
    <source>
        <dbReference type="ARBA" id="ARBA00022490"/>
    </source>
</evidence>
<dbReference type="Gene3D" id="3.30.1370.50">
    <property type="entry name" value="R3H-like domain"/>
    <property type="match status" value="1"/>
</dbReference>
<evidence type="ECO:0000256" key="2">
    <source>
        <dbReference type="ARBA" id="ARBA00022884"/>
    </source>
</evidence>
<dbReference type="EMBL" id="LSFI01000025">
    <property type="protein sequence ID" value="OAG27613.1"/>
    <property type="molecule type" value="Genomic_DNA"/>
</dbReference>
<keyword evidence="3" id="KW-0133">Cell shape</keyword>
<comment type="caution">
    <text evidence="7">The sequence shown here is derived from an EMBL/GenBank/DDBJ whole genome shotgun (WGS) entry which is preliminary data.</text>
</comment>
<dbReference type="InterPro" id="IPR015946">
    <property type="entry name" value="KH_dom-like_a/b"/>
</dbReference>
<dbReference type="InterPro" id="IPR034079">
    <property type="entry name" value="R3H_KhpB"/>
</dbReference>
<evidence type="ECO:0000256" key="4">
    <source>
        <dbReference type="ARBA" id="ARBA00023186"/>
    </source>
</evidence>
<dbReference type="Gene3D" id="3.30.300.20">
    <property type="match status" value="1"/>
</dbReference>
<keyword evidence="1" id="KW-0963">Cytoplasm</keyword>
<gene>
    <name evidence="7" type="ORF">TH606_06130</name>
</gene>
<dbReference type="Proteomes" id="UP000076964">
    <property type="component" value="Unassembled WGS sequence"/>
</dbReference>
<organism evidence="7 8">
    <name type="scientific">Thermodesulfatator autotrophicus</name>
    <dbReference type="NCBI Taxonomy" id="1795632"/>
    <lineage>
        <taxon>Bacteria</taxon>
        <taxon>Pseudomonadati</taxon>
        <taxon>Thermodesulfobacteriota</taxon>
        <taxon>Thermodesulfobacteria</taxon>
        <taxon>Thermodesulfobacteriales</taxon>
        <taxon>Thermodesulfatatoraceae</taxon>
        <taxon>Thermodesulfatator</taxon>
    </lineage>
</organism>
<dbReference type="SMART" id="SM01245">
    <property type="entry name" value="Jag_N"/>
    <property type="match status" value="1"/>
</dbReference>
<dbReference type="InterPro" id="IPR038247">
    <property type="entry name" value="Jag_N_dom_sf"/>
</dbReference>
<sequence>MSEEFEAKTVEKAIEDACKHFGVEKEDLNIEILSQGSTGLFGIGAKKARIKASIKPEAILKKRAEEAQRVLVKLIISGDLEINFSVEINPDSVCFKLNGPDAKLFLAKEAAPLNALQYLVNKIVAKRLGVGPKITFDIEGLKKAKTQKLAGLARKAAREAIKTKKPVSLPPMPAGDRRQIHLAVKKIKGVISRSKGEGLKRHVVIFPKSSRFSGQKPR</sequence>
<evidence type="ECO:0000313" key="7">
    <source>
        <dbReference type="EMBL" id="OAG27613.1"/>
    </source>
</evidence>
<protein>
    <recommendedName>
        <fullName evidence="6">R3H domain-containing protein</fullName>
    </recommendedName>
</protein>
<keyword evidence="4" id="KW-0143">Chaperone</keyword>
<feature type="domain" description="R3H" evidence="6">
    <location>
        <begin position="143"/>
        <end position="209"/>
    </location>
</feature>
<evidence type="ECO:0000256" key="3">
    <source>
        <dbReference type="ARBA" id="ARBA00022960"/>
    </source>
</evidence>
<dbReference type="AlphaFoldDB" id="A0A177E6M4"/>
<dbReference type="Gene3D" id="3.30.30.80">
    <property type="entry name" value="probable RNA-binding protein from clostridium symbiosum atcc 14940"/>
    <property type="match status" value="1"/>
</dbReference>
<dbReference type="CDD" id="cd02644">
    <property type="entry name" value="R3H_jag"/>
    <property type="match status" value="1"/>
</dbReference>
<dbReference type="Pfam" id="PF14804">
    <property type="entry name" value="Jag_N"/>
    <property type="match status" value="1"/>
</dbReference>
<proteinExistence type="predicted"/>
<evidence type="ECO:0000256" key="5">
    <source>
        <dbReference type="ARBA" id="ARBA00023316"/>
    </source>
</evidence>
<keyword evidence="5" id="KW-0961">Cell wall biogenesis/degradation</keyword>
<dbReference type="InterPro" id="IPR036867">
    <property type="entry name" value="R3H_dom_sf"/>
</dbReference>
<keyword evidence="2" id="KW-0694">RNA-binding</keyword>
<dbReference type="GO" id="GO:0071555">
    <property type="term" value="P:cell wall organization"/>
    <property type="evidence" value="ECO:0007669"/>
    <property type="project" value="UniProtKB-KW"/>
</dbReference>
<dbReference type="STRING" id="1795632.TH606_06130"/>
<dbReference type="SMART" id="SM00393">
    <property type="entry name" value="R3H"/>
    <property type="match status" value="1"/>
</dbReference>
<accession>A0A177E6M4</accession>
<name>A0A177E6M4_9BACT</name>
<dbReference type="InterPro" id="IPR039247">
    <property type="entry name" value="KhpB"/>
</dbReference>
<dbReference type="PROSITE" id="PS51061">
    <property type="entry name" value="R3H"/>
    <property type="match status" value="1"/>
</dbReference>
<dbReference type="GO" id="GO:0003723">
    <property type="term" value="F:RNA binding"/>
    <property type="evidence" value="ECO:0007669"/>
    <property type="project" value="UniProtKB-KW"/>
</dbReference>
<dbReference type="InterPro" id="IPR032782">
    <property type="entry name" value="KhpB_N"/>
</dbReference>
<keyword evidence="8" id="KW-1185">Reference proteome</keyword>
<reference evidence="7 8" key="1">
    <citation type="submission" date="2016-02" db="EMBL/GenBank/DDBJ databases">
        <title>Draft genome sequence of Thermodesulfatator sp. S606.</title>
        <authorList>
            <person name="Lai Q."/>
            <person name="Cao J."/>
            <person name="Dupont S."/>
            <person name="Shao Z."/>
            <person name="Jebbar M."/>
            <person name="Alain K."/>
        </authorList>
    </citation>
    <scope>NUCLEOTIDE SEQUENCE [LARGE SCALE GENOMIC DNA]</scope>
    <source>
        <strain evidence="7 8">S606</strain>
    </source>
</reference>
<dbReference type="GO" id="GO:0008360">
    <property type="term" value="P:regulation of cell shape"/>
    <property type="evidence" value="ECO:0007669"/>
    <property type="project" value="UniProtKB-KW"/>
</dbReference>